<dbReference type="EMBL" id="WBVO01000013">
    <property type="protein sequence ID" value="KAB2806794.1"/>
    <property type="molecule type" value="Genomic_DNA"/>
</dbReference>
<evidence type="ECO:0000313" key="1">
    <source>
        <dbReference type="EMBL" id="KAB2806794.1"/>
    </source>
</evidence>
<accession>A0A6N6RF59</accession>
<proteinExistence type="predicted"/>
<dbReference type="SUPFAM" id="SSF53720">
    <property type="entry name" value="ALDH-like"/>
    <property type="match status" value="1"/>
</dbReference>
<name>A0A6N6RF59_9FLAO</name>
<gene>
    <name evidence="1" type="ORF">F8C67_13070</name>
</gene>
<keyword evidence="2" id="KW-1185">Reference proteome</keyword>
<dbReference type="OrthoDB" id="1522941at2"/>
<organism evidence="1 2">
    <name type="scientific">Phaeocystidibacter luteus</name>
    <dbReference type="NCBI Taxonomy" id="911197"/>
    <lineage>
        <taxon>Bacteria</taxon>
        <taxon>Pseudomonadati</taxon>
        <taxon>Bacteroidota</taxon>
        <taxon>Flavobacteriia</taxon>
        <taxon>Flavobacteriales</taxon>
        <taxon>Phaeocystidibacteraceae</taxon>
        <taxon>Phaeocystidibacter</taxon>
    </lineage>
</organism>
<comment type="caution">
    <text evidence="1">The sequence shown here is derived from an EMBL/GenBank/DDBJ whole genome shotgun (WGS) entry which is preliminary data.</text>
</comment>
<dbReference type="AlphaFoldDB" id="A0A6N6RF59"/>
<reference evidence="1 2" key="1">
    <citation type="submission" date="2019-09" db="EMBL/GenBank/DDBJ databases">
        <title>Genomes of family Cryomorphaceae.</title>
        <authorList>
            <person name="Bowman J.P."/>
        </authorList>
    </citation>
    <scope>NUCLEOTIDE SEQUENCE [LARGE SCALE GENOMIC DNA]</scope>
    <source>
        <strain evidence="1 2">LMG 25704</strain>
    </source>
</reference>
<dbReference type="InterPro" id="IPR016161">
    <property type="entry name" value="Ald_DH/histidinol_DH"/>
</dbReference>
<dbReference type="GO" id="GO:0016491">
    <property type="term" value="F:oxidoreductase activity"/>
    <property type="evidence" value="ECO:0007669"/>
    <property type="project" value="InterPro"/>
</dbReference>
<evidence type="ECO:0000313" key="2">
    <source>
        <dbReference type="Proteomes" id="UP000468650"/>
    </source>
</evidence>
<sequence>MLFYLCTKVTTTHRMQKFNKRFEEWKSLGTQLSDFLAVQPEVNTAWQEELLKKVNMAVHHNGWFEKSQVLHALREWSNALSDSSLSEWISRYPDGTFETESPKRVGIVMAGNIPLVGLHDLLTVSLTGHTAVVKMSGDDNQLIPALLANSPEITSGIEWAERLNSIDAVIATGSDNTARYFEHYFGKYPNIIRKNRKSAAVLKGDESEETLVALGEDVFRYFGMGCRSVSKIYIPEDFELDRIFGAWMPHQDVVQNNKYGNNYDYHRAILLLDRKPFLENGFVIMREHEHLSTPVGTVHYERYSDINAVHNQLVQAADSIQCIVGPTEWADLPTVGFGESQSPKLWEYADGIDTVSFLSKLH</sequence>
<protein>
    <submittedName>
        <fullName evidence="1">Acyl-CoA reductase</fullName>
    </submittedName>
</protein>
<dbReference type="Proteomes" id="UP000468650">
    <property type="component" value="Unassembled WGS sequence"/>
</dbReference>